<sequence length="73" mass="8238">MKLSRGWSVFLLVVALWNWVIWPRFAVAIWNDDRAWDGSAPTSFLYVHAVLIVVTLGLGTAVGWLGVKGLRKR</sequence>
<keyword evidence="1" id="KW-0812">Transmembrane</keyword>
<organism evidence="2 3">
    <name type="scientific">Phytomonospora endophytica</name>
    <dbReference type="NCBI Taxonomy" id="714109"/>
    <lineage>
        <taxon>Bacteria</taxon>
        <taxon>Bacillati</taxon>
        <taxon>Actinomycetota</taxon>
        <taxon>Actinomycetes</taxon>
        <taxon>Micromonosporales</taxon>
        <taxon>Micromonosporaceae</taxon>
        <taxon>Phytomonospora</taxon>
    </lineage>
</organism>
<evidence type="ECO:0000256" key="1">
    <source>
        <dbReference type="SAM" id="Phobius"/>
    </source>
</evidence>
<keyword evidence="1" id="KW-0472">Membrane</keyword>
<accession>A0A841G118</accession>
<dbReference type="RefSeq" id="WP_184790673.1">
    <property type="nucleotide sequence ID" value="NZ_BONT01000065.1"/>
</dbReference>
<protein>
    <submittedName>
        <fullName evidence="2">Intracellular septation protein A</fullName>
    </submittedName>
</protein>
<feature type="transmembrane region" description="Helical" evidence="1">
    <location>
        <begin position="45"/>
        <end position="67"/>
    </location>
</feature>
<dbReference type="Proteomes" id="UP000548476">
    <property type="component" value="Unassembled WGS sequence"/>
</dbReference>
<dbReference type="NCBIfam" id="NF046117">
    <property type="entry name" value="SCO4848_fam"/>
    <property type="match status" value="1"/>
</dbReference>
<dbReference type="InterPro" id="IPR058061">
    <property type="entry name" value="SCO4848-like"/>
</dbReference>
<proteinExistence type="predicted"/>
<feature type="transmembrane region" description="Helical" evidence="1">
    <location>
        <begin position="7"/>
        <end position="25"/>
    </location>
</feature>
<keyword evidence="1" id="KW-1133">Transmembrane helix</keyword>
<evidence type="ECO:0000313" key="3">
    <source>
        <dbReference type="Proteomes" id="UP000548476"/>
    </source>
</evidence>
<evidence type="ECO:0000313" key="2">
    <source>
        <dbReference type="EMBL" id="MBB6037860.1"/>
    </source>
</evidence>
<dbReference type="EMBL" id="JACHGT010000014">
    <property type="protein sequence ID" value="MBB6037860.1"/>
    <property type="molecule type" value="Genomic_DNA"/>
</dbReference>
<gene>
    <name evidence="2" type="ORF">HNR73_005740</name>
</gene>
<comment type="caution">
    <text evidence="2">The sequence shown here is derived from an EMBL/GenBank/DDBJ whole genome shotgun (WGS) entry which is preliminary data.</text>
</comment>
<dbReference type="AlphaFoldDB" id="A0A841G118"/>
<dbReference type="Pfam" id="PF26606">
    <property type="entry name" value="SCO4848"/>
    <property type="match status" value="1"/>
</dbReference>
<name>A0A841G118_9ACTN</name>
<reference evidence="2 3" key="1">
    <citation type="submission" date="2020-08" db="EMBL/GenBank/DDBJ databases">
        <title>Genomic Encyclopedia of Type Strains, Phase IV (KMG-IV): sequencing the most valuable type-strain genomes for metagenomic binning, comparative biology and taxonomic classification.</title>
        <authorList>
            <person name="Goeker M."/>
        </authorList>
    </citation>
    <scope>NUCLEOTIDE SEQUENCE [LARGE SCALE GENOMIC DNA]</scope>
    <source>
        <strain evidence="2 3">YIM 65646</strain>
    </source>
</reference>
<keyword evidence="3" id="KW-1185">Reference proteome</keyword>